<evidence type="ECO:0000313" key="13">
    <source>
        <dbReference type="Proteomes" id="UP001238969"/>
    </source>
</evidence>
<evidence type="ECO:0000313" key="11">
    <source>
        <dbReference type="EMBL" id="RFT30611.1"/>
    </source>
</evidence>
<feature type="transmembrane region" description="Helical" evidence="9">
    <location>
        <begin position="138"/>
        <end position="156"/>
    </location>
</feature>
<evidence type="ECO:0000256" key="4">
    <source>
        <dbReference type="ARBA" id="ARBA00022475"/>
    </source>
</evidence>
<feature type="transmembrane region" description="Helical" evidence="9">
    <location>
        <begin position="394"/>
        <end position="413"/>
    </location>
</feature>
<feature type="transmembrane region" description="Helical" evidence="9">
    <location>
        <begin position="433"/>
        <end position="456"/>
    </location>
</feature>
<feature type="transmembrane region" description="Helical" evidence="9">
    <location>
        <begin position="25"/>
        <end position="47"/>
    </location>
</feature>
<evidence type="ECO:0000313" key="10">
    <source>
        <dbReference type="EMBL" id="MDK6861386.1"/>
    </source>
</evidence>
<name>A0A2I1KNH1_GARVA</name>
<feature type="transmembrane region" description="Helical" evidence="9">
    <location>
        <begin position="366"/>
        <end position="387"/>
    </location>
</feature>
<sequence length="518" mass="55065">MSVTTQSVSTDSAPKKRNLTIIESAYVAVMLFGMFFGAGNLIFPVFLGANAGNNSAPAAIGFIVTGVGLPLLGVTALAMSRANGLFELSSKASKKYGMFFTCVLYLTIGPFFAIPRCATTSYTVGLERIIPQDGNGQLYLFLFSVVFFALAFFFAMKPSGILTWVGKVLTPIFLVFLAVLVFTALFSPISGASSDAAPIGNYVNKSFFTGFLDGYNTMDALASLAFGIVVVSTIRQFGVKDPKDVAVNTARSGFFSCLLMALIYVAIVVVGVRSRALFPPAENGGVTLAQVARYHLGNVGLFVLAATVTLACLKTAVGLIVSCSETFSKLFPKGPSYRVWSVLITLVSFGLANFGLSAIIEYAVPVLMFLYPLSIVLILLALCGRLFGNSKVVYAWTLGFTGVAAVFDFLNSLPSALRNALHMNDMLLVAQNWLPFSEFGMAWVCPAAVGFVVGYVRMVLCDNKGMEEVARVAAGPDLEGSVANSDGYSSSDADFDESDAFAVSAKSTVDEPNFGNQS</sequence>
<dbReference type="PANTHER" id="PTHR30588:SF0">
    <property type="entry name" value="BRANCHED-CHAIN AMINO ACID PERMEASE BRNQ"/>
    <property type="match status" value="1"/>
</dbReference>
<evidence type="ECO:0000256" key="9">
    <source>
        <dbReference type="SAM" id="Phobius"/>
    </source>
</evidence>
<dbReference type="Pfam" id="PF05525">
    <property type="entry name" value="Branch_AA_trans"/>
    <property type="match status" value="1"/>
</dbReference>
<keyword evidence="8 9" id="KW-0472">Membrane</keyword>
<dbReference type="GO" id="GO:0005886">
    <property type="term" value="C:plasma membrane"/>
    <property type="evidence" value="ECO:0007669"/>
    <property type="project" value="UniProtKB-SubCell"/>
</dbReference>
<keyword evidence="6" id="KW-0029">Amino-acid transport</keyword>
<dbReference type="PANTHER" id="PTHR30588">
    <property type="entry name" value="BRANCHED-CHAIN AMINO ACID TRANSPORT SYSTEM 2 CARRIER PROTEIN"/>
    <property type="match status" value="1"/>
</dbReference>
<gene>
    <name evidence="11" type="primary">brnQ</name>
    <name evidence="11" type="ORF">CG405_01585</name>
    <name evidence="10" type="ORF">QP355_01780</name>
</gene>
<comment type="similarity">
    <text evidence="2">Belongs to the branched chain amino acid transporter family.</text>
</comment>
<evidence type="ECO:0000256" key="5">
    <source>
        <dbReference type="ARBA" id="ARBA00022692"/>
    </source>
</evidence>
<feature type="transmembrane region" description="Helical" evidence="9">
    <location>
        <begin position="339"/>
        <end position="360"/>
    </location>
</feature>
<dbReference type="GO" id="GO:0015818">
    <property type="term" value="P:isoleucine transport"/>
    <property type="evidence" value="ECO:0007669"/>
    <property type="project" value="TreeGrafter"/>
</dbReference>
<dbReference type="Proteomes" id="UP001238969">
    <property type="component" value="Unassembled WGS sequence"/>
</dbReference>
<dbReference type="GO" id="GO:0015190">
    <property type="term" value="F:L-leucine transmembrane transporter activity"/>
    <property type="evidence" value="ECO:0007669"/>
    <property type="project" value="TreeGrafter"/>
</dbReference>
<dbReference type="Gene3D" id="1.20.1740.10">
    <property type="entry name" value="Amino acid/polyamine transporter I"/>
    <property type="match status" value="1"/>
</dbReference>
<evidence type="ECO:0000256" key="3">
    <source>
        <dbReference type="ARBA" id="ARBA00022448"/>
    </source>
</evidence>
<feature type="transmembrane region" description="Helical" evidence="9">
    <location>
        <begin position="98"/>
        <end position="118"/>
    </location>
</feature>
<dbReference type="NCBIfam" id="TIGR00796">
    <property type="entry name" value="livcs"/>
    <property type="match status" value="1"/>
</dbReference>
<dbReference type="GO" id="GO:0015188">
    <property type="term" value="F:L-isoleucine transmembrane transporter activity"/>
    <property type="evidence" value="ECO:0007669"/>
    <property type="project" value="TreeGrafter"/>
</dbReference>
<evidence type="ECO:0000313" key="12">
    <source>
        <dbReference type="Proteomes" id="UP000258379"/>
    </source>
</evidence>
<evidence type="ECO:0000256" key="2">
    <source>
        <dbReference type="ARBA" id="ARBA00008540"/>
    </source>
</evidence>
<evidence type="ECO:0000256" key="8">
    <source>
        <dbReference type="ARBA" id="ARBA00023136"/>
    </source>
</evidence>
<dbReference type="AlphaFoldDB" id="A0A2I1KNH1"/>
<comment type="caution">
    <text evidence="11">The sequence shown here is derived from an EMBL/GenBank/DDBJ whole genome shotgun (WGS) entry which is preliminary data.</text>
</comment>
<keyword evidence="4" id="KW-1003">Cell membrane</keyword>
<organism evidence="11 12">
    <name type="scientific">Gardnerella vaginalis</name>
    <dbReference type="NCBI Taxonomy" id="2702"/>
    <lineage>
        <taxon>Bacteria</taxon>
        <taxon>Bacillati</taxon>
        <taxon>Actinomycetota</taxon>
        <taxon>Actinomycetes</taxon>
        <taxon>Bifidobacteriales</taxon>
        <taxon>Bifidobacteriaceae</taxon>
        <taxon>Gardnerella</taxon>
    </lineage>
</organism>
<feature type="transmembrane region" description="Helical" evidence="9">
    <location>
        <begin position="250"/>
        <end position="272"/>
    </location>
</feature>
<protein>
    <submittedName>
        <fullName evidence="11">Branched-chain amino acid transport system II carrier protein</fullName>
    </submittedName>
</protein>
<dbReference type="InterPro" id="IPR004685">
    <property type="entry name" value="Brnchd-chn_aa_trnsp_Livcs"/>
</dbReference>
<dbReference type="Proteomes" id="UP000258379">
    <property type="component" value="Unassembled WGS sequence"/>
</dbReference>
<feature type="transmembrane region" description="Helical" evidence="9">
    <location>
        <begin position="168"/>
        <end position="189"/>
    </location>
</feature>
<dbReference type="EMBL" id="JASOLZ010000002">
    <property type="protein sequence ID" value="MDK6861386.1"/>
    <property type="molecule type" value="Genomic_DNA"/>
</dbReference>
<evidence type="ECO:0000256" key="6">
    <source>
        <dbReference type="ARBA" id="ARBA00022970"/>
    </source>
</evidence>
<keyword evidence="5 9" id="KW-0812">Transmembrane</keyword>
<proteinExistence type="inferred from homology"/>
<evidence type="ECO:0000256" key="1">
    <source>
        <dbReference type="ARBA" id="ARBA00004651"/>
    </source>
</evidence>
<reference evidence="11 12" key="1">
    <citation type="submission" date="2017-07" db="EMBL/GenBank/DDBJ databases">
        <title>A comparative genomics approach to explaining the enigmatic role of Gardnerella vaginalis in the vaginal microbiome.</title>
        <authorList>
            <person name="Vancuren S.J."/>
            <person name="Hill J.E."/>
        </authorList>
    </citation>
    <scope>NUCLEOTIDE SEQUENCE [LARGE SCALE GENOMIC DNA]</scope>
    <source>
        <strain evidence="11 12">WP023</strain>
    </source>
</reference>
<keyword evidence="3" id="KW-0813">Transport</keyword>
<dbReference type="GO" id="GO:0005304">
    <property type="term" value="F:L-valine transmembrane transporter activity"/>
    <property type="evidence" value="ECO:0007669"/>
    <property type="project" value="TreeGrafter"/>
</dbReference>
<keyword evidence="7 9" id="KW-1133">Transmembrane helix</keyword>
<dbReference type="RefSeq" id="WP_020760228.1">
    <property type="nucleotide sequence ID" value="NZ_CP083174.1"/>
</dbReference>
<evidence type="ECO:0000256" key="7">
    <source>
        <dbReference type="ARBA" id="ARBA00022989"/>
    </source>
</evidence>
<reference evidence="10 13" key="2">
    <citation type="submission" date="2023-05" db="EMBL/GenBank/DDBJ databases">
        <title>Cataloging the Phylogenetic Diversity of Human Bladder Bacteria.</title>
        <authorList>
            <person name="Du J."/>
        </authorList>
    </citation>
    <scope>NUCLEOTIDE SEQUENCE [LARGE SCALE GENOMIC DNA]</scope>
    <source>
        <strain evidence="10 13">UMB6972</strain>
    </source>
</reference>
<feature type="transmembrane region" description="Helical" evidence="9">
    <location>
        <begin position="59"/>
        <end position="78"/>
    </location>
</feature>
<comment type="subcellular location">
    <subcellularLocation>
        <location evidence="1">Cell membrane</location>
        <topology evidence="1">Multi-pass membrane protein</topology>
    </subcellularLocation>
</comment>
<accession>A0A2I1KNH1</accession>
<dbReference type="GO" id="GO:0015820">
    <property type="term" value="P:L-leucine transport"/>
    <property type="evidence" value="ECO:0007669"/>
    <property type="project" value="TreeGrafter"/>
</dbReference>
<feature type="transmembrane region" description="Helical" evidence="9">
    <location>
        <begin position="220"/>
        <end position="238"/>
    </location>
</feature>
<dbReference type="EMBL" id="NNRU01000001">
    <property type="protein sequence ID" value="RFT30611.1"/>
    <property type="molecule type" value="Genomic_DNA"/>
</dbReference>
<feature type="transmembrane region" description="Helical" evidence="9">
    <location>
        <begin position="301"/>
        <end position="327"/>
    </location>
</feature>